<comment type="similarity">
    <text evidence="3">Belongs to the prokaryotic molybdopterin-containing oxidoreductase family.</text>
</comment>
<protein>
    <submittedName>
        <fullName evidence="12">FdhF/YdeP family oxidoreductase</fullName>
    </submittedName>
</protein>
<dbReference type="InterPro" id="IPR050123">
    <property type="entry name" value="Prok_molybdopt-oxidoreductase"/>
</dbReference>
<feature type="domain" description="Molybdopterin oxidoreductase" evidence="10">
    <location>
        <begin position="105"/>
        <end position="475"/>
    </location>
</feature>
<comment type="cofactor">
    <cofactor evidence="2">
        <name>[4Fe-4S] cluster</name>
        <dbReference type="ChEBI" id="CHEBI:49883"/>
    </cofactor>
</comment>
<gene>
    <name evidence="12" type="ORF">JMJ54_16335</name>
</gene>
<dbReference type="Pfam" id="PF01568">
    <property type="entry name" value="Molydop_binding"/>
    <property type="match status" value="1"/>
</dbReference>
<feature type="domain" description="Molybdopterin dinucleotide-binding" evidence="11">
    <location>
        <begin position="632"/>
        <end position="734"/>
    </location>
</feature>
<evidence type="ECO:0000313" key="12">
    <source>
        <dbReference type="EMBL" id="MBM3117405.1"/>
    </source>
</evidence>
<sequence>MTTSKDNPPPAGGWGALKATLQRIEPGNAGTTLKALIRANQPQGFDCPGCAWPDKPSAAVQFCENGAKAITHEITGKRVTPGFFAAHTVSELETWDDYTLEQQGRLTEPMRYDSSSDRYVPIAWDDAFALIASHLNAIAPDEAHFYTSGRTGNETAFLYQLFVRLYGTNNLPDCSNMCHEPSGQALLESLGTGKGTVTLEDFSKAEAIFIFGQNPGTNHPRMLGELREAAHRGCKIVVFNPLRERGLLRFQDPQSPAEMLTNRASDLASHYYQPRIGGDMAIARALIKYTLEHGAEDHDFIAAHTDGFAAVEADIAATGWDELVDASGLSRAELDEIGALYTASKATMFTWGMGITQHKHAVATIQTLCNALLVRGNVGKPGAGACPVRGHSNVQGDRTMGINERPTATFLQRLGDACGFAPPTKHGNSVVESIAAMEAGRAKVFIALGGNFAAATPDTERTHAALRTQALTVHISTTLNRSHLITGRDALILPCLGRTEIDIQHGVAQQISVEDSMSMVHLTRGVKEPASPQLRSEPQIVAGIALATLKHSPVDFAALAGDYDQIRELIARVVTGFDDFNTRVRQPGGFYFGNSARRREWRTVSGKARFVAHAAGTDLLAQLQALTPAPLLTLMTMRSHDQYNTTIYARNDRYRGIHDERRVLFAHPDDLAARGLADGSRVDIVSVWFDGERRIEDFRVQAYDIPPGSLAAYFPETNPLVPLEHHADGARTPASKAIPVYLVPR</sequence>
<keyword evidence="9" id="KW-0411">Iron-sulfur</keyword>
<evidence type="ECO:0000256" key="7">
    <source>
        <dbReference type="ARBA" id="ARBA00023002"/>
    </source>
</evidence>
<evidence type="ECO:0000256" key="9">
    <source>
        <dbReference type="ARBA" id="ARBA00023014"/>
    </source>
</evidence>
<keyword evidence="6" id="KW-0479">Metal-binding</keyword>
<dbReference type="PANTHER" id="PTHR43105">
    <property type="entry name" value="RESPIRATORY NITRATE REDUCTASE"/>
    <property type="match status" value="1"/>
</dbReference>
<dbReference type="RefSeq" id="WP_203539626.1">
    <property type="nucleotide sequence ID" value="NZ_JAESND010000010.1"/>
</dbReference>
<reference evidence="12 13" key="1">
    <citation type="submission" date="2021-01" db="EMBL/GenBank/DDBJ databases">
        <title>Draft Genome Sequence and Polyhydroxyalkanoate Biosynthetic Potential of Jeongeupia naejangsanensis Type Strain DSM 24253.</title>
        <authorList>
            <person name="Turrini P."/>
            <person name="Artuso I."/>
            <person name="Lugli G.A."/>
            <person name="Frangipani E."/>
            <person name="Ventura M."/>
            <person name="Visca P."/>
        </authorList>
    </citation>
    <scope>NUCLEOTIDE SEQUENCE [LARGE SCALE GENOMIC DNA]</scope>
    <source>
        <strain evidence="12 13">DSM 24253</strain>
    </source>
</reference>
<dbReference type="Proteomes" id="UP000809431">
    <property type="component" value="Unassembled WGS sequence"/>
</dbReference>
<evidence type="ECO:0000256" key="1">
    <source>
        <dbReference type="ARBA" id="ARBA00001942"/>
    </source>
</evidence>
<dbReference type="CDD" id="cd02787">
    <property type="entry name" value="MopB_CT_ydeP"/>
    <property type="match status" value="1"/>
</dbReference>
<dbReference type="SUPFAM" id="SSF50692">
    <property type="entry name" value="ADC-like"/>
    <property type="match status" value="1"/>
</dbReference>
<dbReference type="CDD" id="cd02767">
    <property type="entry name" value="MopB_ydeP"/>
    <property type="match status" value="1"/>
</dbReference>
<evidence type="ECO:0000259" key="11">
    <source>
        <dbReference type="Pfam" id="PF01568"/>
    </source>
</evidence>
<dbReference type="Gene3D" id="3.40.228.10">
    <property type="entry name" value="Dimethylsulfoxide Reductase, domain 2"/>
    <property type="match status" value="1"/>
</dbReference>
<evidence type="ECO:0000259" key="10">
    <source>
        <dbReference type="Pfam" id="PF00384"/>
    </source>
</evidence>
<accession>A0ABS2BP48</accession>
<dbReference type="InterPro" id="IPR006657">
    <property type="entry name" value="MoPterin_dinucl-bd_dom"/>
</dbReference>
<dbReference type="Gene3D" id="3.40.50.740">
    <property type="match status" value="1"/>
</dbReference>
<evidence type="ECO:0000256" key="2">
    <source>
        <dbReference type="ARBA" id="ARBA00001966"/>
    </source>
</evidence>
<comment type="cofactor">
    <cofactor evidence="1">
        <name>Mo-bis(molybdopterin guanine dinucleotide)</name>
        <dbReference type="ChEBI" id="CHEBI:60539"/>
    </cofactor>
</comment>
<evidence type="ECO:0000256" key="4">
    <source>
        <dbReference type="ARBA" id="ARBA00022485"/>
    </source>
</evidence>
<dbReference type="PIRSF" id="PIRSF000144">
    <property type="entry name" value="CbbBc"/>
    <property type="match status" value="1"/>
</dbReference>
<dbReference type="InterPro" id="IPR006656">
    <property type="entry name" value="Mopterin_OxRdtase"/>
</dbReference>
<proteinExistence type="inferred from homology"/>
<keyword evidence="8" id="KW-0408">Iron</keyword>
<evidence type="ECO:0000256" key="3">
    <source>
        <dbReference type="ARBA" id="ARBA00010312"/>
    </source>
</evidence>
<keyword evidence="13" id="KW-1185">Reference proteome</keyword>
<dbReference type="InterPro" id="IPR041953">
    <property type="entry name" value="YdeP_MopB"/>
</dbReference>
<organism evidence="12 13">
    <name type="scientific">Jeongeupia naejangsanensis</name>
    <dbReference type="NCBI Taxonomy" id="613195"/>
    <lineage>
        <taxon>Bacteria</taxon>
        <taxon>Pseudomonadati</taxon>
        <taxon>Pseudomonadota</taxon>
        <taxon>Betaproteobacteria</taxon>
        <taxon>Neisseriales</taxon>
        <taxon>Chitinibacteraceae</taxon>
        <taxon>Jeongeupia</taxon>
    </lineage>
</organism>
<evidence type="ECO:0000256" key="8">
    <source>
        <dbReference type="ARBA" id="ARBA00023004"/>
    </source>
</evidence>
<keyword evidence="7" id="KW-0560">Oxidoreductase</keyword>
<evidence type="ECO:0000256" key="5">
    <source>
        <dbReference type="ARBA" id="ARBA00022505"/>
    </source>
</evidence>
<name>A0ABS2BP48_9NEIS</name>
<keyword evidence="5" id="KW-0500">Molybdenum</keyword>
<dbReference type="EMBL" id="JAESND010000010">
    <property type="protein sequence ID" value="MBM3117405.1"/>
    <property type="molecule type" value="Genomic_DNA"/>
</dbReference>
<dbReference type="Pfam" id="PF00384">
    <property type="entry name" value="Molybdopterin"/>
    <property type="match status" value="1"/>
</dbReference>
<dbReference type="PANTHER" id="PTHR43105:SF4">
    <property type="entry name" value="PROTEIN YDEP"/>
    <property type="match status" value="1"/>
</dbReference>
<dbReference type="InterPro" id="IPR010046">
    <property type="entry name" value="Mopterin_OxRdtse_a_bac"/>
</dbReference>
<dbReference type="SUPFAM" id="SSF53706">
    <property type="entry name" value="Formate dehydrogenase/DMSO reductase, domains 1-3"/>
    <property type="match status" value="1"/>
</dbReference>
<dbReference type="InterPro" id="IPR009010">
    <property type="entry name" value="Asp_de-COase-like_dom_sf"/>
</dbReference>
<dbReference type="NCBIfam" id="TIGR01701">
    <property type="entry name" value="Fdhalpha-like"/>
    <property type="match status" value="1"/>
</dbReference>
<evidence type="ECO:0000313" key="13">
    <source>
        <dbReference type="Proteomes" id="UP000809431"/>
    </source>
</evidence>
<dbReference type="InterPro" id="IPR037951">
    <property type="entry name" value="MopB_CT_YdeP"/>
</dbReference>
<evidence type="ECO:0000256" key="6">
    <source>
        <dbReference type="ARBA" id="ARBA00022723"/>
    </source>
</evidence>
<keyword evidence="4" id="KW-0004">4Fe-4S</keyword>
<comment type="caution">
    <text evidence="12">The sequence shown here is derived from an EMBL/GenBank/DDBJ whole genome shotgun (WGS) entry which is preliminary data.</text>
</comment>